<dbReference type="Proteomes" id="UP000023152">
    <property type="component" value="Unassembled WGS sequence"/>
</dbReference>
<organism evidence="2 3">
    <name type="scientific">Reticulomyxa filosa</name>
    <dbReference type="NCBI Taxonomy" id="46433"/>
    <lineage>
        <taxon>Eukaryota</taxon>
        <taxon>Sar</taxon>
        <taxon>Rhizaria</taxon>
        <taxon>Retaria</taxon>
        <taxon>Foraminifera</taxon>
        <taxon>Monothalamids</taxon>
        <taxon>Reticulomyxidae</taxon>
        <taxon>Reticulomyxa</taxon>
    </lineage>
</organism>
<feature type="compositionally biased region" description="Basic residues" evidence="1">
    <location>
        <begin position="588"/>
        <end position="606"/>
    </location>
</feature>
<proteinExistence type="predicted"/>
<protein>
    <submittedName>
        <fullName evidence="2">RNA recognition motif family protein</fullName>
    </submittedName>
</protein>
<dbReference type="AlphaFoldDB" id="X6N5D3"/>
<reference evidence="2 3" key="1">
    <citation type="journal article" date="2013" name="Curr. Biol.">
        <title>The Genome of the Foraminiferan Reticulomyxa filosa.</title>
        <authorList>
            <person name="Glockner G."/>
            <person name="Hulsmann N."/>
            <person name="Schleicher M."/>
            <person name="Noegel A.A."/>
            <person name="Eichinger L."/>
            <person name="Gallinger C."/>
            <person name="Pawlowski J."/>
            <person name="Sierra R."/>
            <person name="Euteneuer U."/>
            <person name="Pillet L."/>
            <person name="Moustafa A."/>
            <person name="Platzer M."/>
            <person name="Groth M."/>
            <person name="Szafranski K."/>
            <person name="Schliwa M."/>
        </authorList>
    </citation>
    <scope>NUCLEOTIDE SEQUENCE [LARGE SCALE GENOMIC DNA]</scope>
</reference>
<dbReference type="InterPro" id="IPR035979">
    <property type="entry name" value="RBD_domain_sf"/>
</dbReference>
<dbReference type="PANTHER" id="PTHR15608:SF0">
    <property type="entry name" value="HIV TAT-SPECIFIC FACTOR 1"/>
    <property type="match status" value="1"/>
</dbReference>
<dbReference type="PANTHER" id="PTHR15608">
    <property type="entry name" value="SPLICING FACTOR U2AF-ASSOCIATED PROTEIN 2"/>
    <property type="match status" value="1"/>
</dbReference>
<dbReference type="GO" id="GO:0003723">
    <property type="term" value="F:RNA binding"/>
    <property type="evidence" value="ECO:0007669"/>
    <property type="project" value="TreeGrafter"/>
</dbReference>
<gene>
    <name evidence="2" type="ORF">RFI_16261</name>
</gene>
<feature type="region of interest" description="Disordered" evidence="1">
    <location>
        <begin position="332"/>
        <end position="528"/>
    </location>
</feature>
<feature type="compositionally biased region" description="Polar residues" evidence="1">
    <location>
        <begin position="458"/>
        <end position="478"/>
    </location>
</feature>
<dbReference type="InterPro" id="IPR012677">
    <property type="entry name" value="Nucleotide-bd_a/b_plait_sf"/>
</dbReference>
<name>X6N5D3_RETFI</name>
<feature type="non-terminal residue" evidence="2">
    <location>
        <position position="1"/>
    </location>
</feature>
<evidence type="ECO:0000313" key="3">
    <source>
        <dbReference type="Proteomes" id="UP000023152"/>
    </source>
</evidence>
<dbReference type="SUPFAM" id="SSF54928">
    <property type="entry name" value="RNA-binding domain, RBD"/>
    <property type="match status" value="2"/>
</dbReference>
<dbReference type="EMBL" id="ASPP01012082">
    <property type="protein sequence ID" value="ETO20944.1"/>
    <property type="molecule type" value="Genomic_DNA"/>
</dbReference>
<dbReference type="OrthoDB" id="10258585at2759"/>
<evidence type="ECO:0000256" key="1">
    <source>
        <dbReference type="SAM" id="MobiDB-lite"/>
    </source>
</evidence>
<feature type="compositionally biased region" description="Polar residues" evidence="1">
    <location>
        <begin position="416"/>
        <end position="451"/>
    </location>
</feature>
<feature type="region of interest" description="Disordered" evidence="1">
    <location>
        <begin position="586"/>
        <end position="613"/>
    </location>
</feature>
<feature type="compositionally biased region" description="Acidic residues" evidence="1">
    <location>
        <begin position="385"/>
        <end position="396"/>
    </location>
</feature>
<comment type="caution">
    <text evidence="2">The sequence shown here is derived from an EMBL/GenBank/DDBJ whole genome shotgun (WGS) entry which is preliminary data.</text>
</comment>
<dbReference type="Gene3D" id="3.30.70.330">
    <property type="match status" value="2"/>
</dbReference>
<sequence length="620" mass="71113">CGVLKKDIYSGKWKIKLYKNEAGVNKGDALVTYFKPEAVPLAVQLLDGTEIKTGYPVKVEAAQFKCHGEYVPTKRRRLNANERRVLREMHDMSHELTWDENGDNIAPHLHFVILKPMFTLEAVQAAEDSDAFYAQLKNEIFEECSKLALLIKLMCLKFNSLQQHMRFIFYFRYTYMYIFFDSPSGAVSVKFKHPKDAQECINRMNRRYFDTRIVECFYWDGITDYRYKETEEEQIKRLEHFQDNNNELISNESFSIRHFLQTGGNPFPSSLPFVDALNKNNIIKNCKQHTHPIGSKTFIKKYFCGLKKKKLLFNKNGNKIDLATLNRTIKAEKKKRSAQLMRDSESNLNSIKSDDETPPLLDNAGNIEGRNNERNLSNVRRVSNEDNEEEEEEEEANVNLNNNDNNNNDKDENMNRVSHNRQSSDNTSKTHTASTINYSSSIRTNDQMSSSEDARMRVNTTPIYNSSRSDTPMQMQSDSSEHPWYSGSSNSSTSSCKSSGVSNSISSSSSSGSSNGSEPQRQAMENNDAQRHIRTCTLLMEEAMLMNTSDPVAEPLSANPPPQVVSQTNTRAYVQSCRMHMFLNRDRAKTKKKKKKKKKKKRGGKKGRNECGDSLQIKFF</sequence>
<dbReference type="GO" id="GO:0005684">
    <property type="term" value="C:U2-type spliceosomal complex"/>
    <property type="evidence" value="ECO:0007669"/>
    <property type="project" value="TreeGrafter"/>
</dbReference>
<dbReference type="InterPro" id="IPR034393">
    <property type="entry name" value="TatSF1-like"/>
</dbReference>
<dbReference type="GO" id="GO:0005686">
    <property type="term" value="C:U2 snRNP"/>
    <property type="evidence" value="ECO:0007669"/>
    <property type="project" value="TreeGrafter"/>
</dbReference>
<keyword evidence="3" id="KW-1185">Reference proteome</keyword>
<feature type="compositionally biased region" description="Polar residues" evidence="1">
    <location>
        <begin position="518"/>
        <end position="527"/>
    </location>
</feature>
<evidence type="ECO:0000313" key="2">
    <source>
        <dbReference type="EMBL" id="ETO20944.1"/>
    </source>
</evidence>
<accession>X6N5D3</accession>
<feature type="compositionally biased region" description="Low complexity" evidence="1">
    <location>
        <begin position="397"/>
        <end position="406"/>
    </location>
</feature>
<feature type="compositionally biased region" description="Low complexity" evidence="1">
    <location>
        <begin position="486"/>
        <end position="517"/>
    </location>
</feature>